<reference evidence="2 3" key="1">
    <citation type="submission" date="2019-07" db="EMBL/GenBank/DDBJ databases">
        <title>Sphingomonas solaris sp. nov., isolated from a solar panel from Boston, Massachusetts.</title>
        <authorList>
            <person name="Tanner K."/>
            <person name="Pascual J."/>
            <person name="Mancuso C."/>
            <person name="Pereto J."/>
            <person name="Khalil A."/>
            <person name="Vilanova C."/>
        </authorList>
    </citation>
    <scope>NUCLEOTIDE SEQUENCE [LARGE SCALE GENOMIC DNA]</scope>
    <source>
        <strain evidence="2 3">R4DWN</strain>
    </source>
</reference>
<keyword evidence="1" id="KW-0472">Membrane</keyword>
<keyword evidence="1" id="KW-0812">Transmembrane</keyword>
<keyword evidence="1" id="KW-1133">Transmembrane helix</keyword>
<keyword evidence="3" id="KW-1185">Reference proteome</keyword>
<evidence type="ECO:0000313" key="3">
    <source>
        <dbReference type="Proteomes" id="UP000318681"/>
    </source>
</evidence>
<comment type="caution">
    <text evidence="2">The sequence shown here is derived from an EMBL/GenBank/DDBJ whole genome shotgun (WGS) entry which is preliminary data.</text>
</comment>
<dbReference type="Proteomes" id="UP000318681">
    <property type="component" value="Unassembled WGS sequence"/>
</dbReference>
<gene>
    <name evidence="2" type="ORF">FOY91_08520</name>
</gene>
<dbReference type="OrthoDB" id="9794645at2"/>
<proteinExistence type="predicted"/>
<dbReference type="EMBL" id="VNIM01000026">
    <property type="protein sequence ID" value="TVV75008.1"/>
    <property type="molecule type" value="Genomic_DNA"/>
</dbReference>
<protein>
    <submittedName>
        <fullName evidence="2">DUF3089 domain-containing protein</fullName>
    </submittedName>
</protein>
<dbReference type="AlphaFoldDB" id="A0A558R6Q0"/>
<name>A0A558R6Q0_9SPHN</name>
<accession>A0A558R6Q0</accession>
<evidence type="ECO:0000256" key="1">
    <source>
        <dbReference type="SAM" id="Phobius"/>
    </source>
</evidence>
<dbReference type="InterPro" id="IPR029058">
    <property type="entry name" value="AB_hydrolase_fold"/>
</dbReference>
<evidence type="ECO:0000313" key="2">
    <source>
        <dbReference type="EMBL" id="TVV75008.1"/>
    </source>
</evidence>
<dbReference type="InterPro" id="IPR021440">
    <property type="entry name" value="DUF3089"/>
</dbReference>
<organism evidence="2 3">
    <name type="scientific">Alterirhizorhabdus solaris</name>
    <dbReference type="NCBI Taxonomy" id="2529389"/>
    <lineage>
        <taxon>Bacteria</taxon>
        <taxon>Pseudomonadati</taxon>
        <taxon>Pseudomonadota</taxon>
        <taxon>Alphaproteobacteria</taxon>
        <taxon>Sphingomonadales</taxon>
        <taxon>Rhizorhabdaceae</taxon>
        <taxon>Alterirhizorhabdus</taxon>
    </lineage>
</organism>
<dbReference type="SUPFAM" id="SSF53474">
    <property type="entry name" value="alpha/beta-Hydrolases"/>
    <property type="match status" value="1"/>
</dbReference>
<feature type="transmembrane region" description="Helical" evidence="1">
    <location>
        <begin position="16"/>
        <end position="37"/>
    </location>
</feature>
<dbReference type="Pfam" id="PF11288">
    <property type="entry name" value="DUF3089"/>
    <property type="match status" value="1"/>
</dbReference>
<sequence length="380" mass="39952">MLHCTNQVGDPVARKFLYVIAGLIMLVLAAAIGWNLFQDRIMRAAFVPSAPFAPPMAAGTPDYATAAGWLSRPDLPRDPSRWTPPGFSAATDPKVAVFYVAPTAYLKRGTWNAAIDDNETNDRLALFASSQASAFNGVGAIWAPRYRQAALGAFLTTGADPTAAIDFAYGDVARAFTAFLAQIPADRPIVLVGHSQGSLHLIRLLHEQVAGKPVARRIVAAYLVGWPVSITADLPALGLPACTGPGQANCILSWQSFAEPADPRQIMAVYDTTTGLTGAARKGTPMLCVNPITGAPGTAALASANLGALVPKAGLSDASIVPAKVPASCAPDGFLHVGPPPEGYGGYVLPGNNYHVFDYPMFWANVRADVEARTARFLGQ</sequence>